<comment type="similarity">
    <text evidence="2 10">Belongs to the PduL family.</text>
</comment>
<dbReference type="EMBL" id="CP045875">
    <property type="protein sequence ID" value="QGG49343.1"/>
    <property type="molecule type" value="Genomic_DNA"/>
</dbReference>
<dbReference type="EC" id="2.3.1.222" evidence="3 10"/>
<keyword evidence="8 10" id="KW-0012">Acyltransferase</keyword>
<evidence type="ECO:0000256" key="1">
    <source>
        <dbReference type="ARBA" id="ARBA00001947"/>
    </source>
</evidence>
<dbReference type="AlphaFoldDB" id="A0A5Q2N5X4"/>
<dbReference type="Proteomes" id="UP000366051">
    <property type="component" value="Chromosome"/>
</dbReference>
<keyword evidence="12" id="KW-1185">Reference proteome</keyword>
<evidence type="ECO:0000313" key="11">
    <source>
        <dbReference type="EMBL" id="QGG49343.1"/>
    </source>
</evidence>
<keyword evidence="7" id="KW-0862">Zinc</keyword>
<evidence type="ECO:0000313" key="12">
    <source>
        <dbReference type="Proteomes" id="UP000366051"/>
    </source>
</evidence>
<dbReference type="KEGG" id="hcv:FTV88_3277"/>
<proteinExistence type="inferred from homology"/>
<accession>A0A5Q2N5X4</accession>
<reference evidence="12" key="1">
    <citation type="submission" date="2019-11" db="EMBL/GenBank/DDBJ databases">
        <title>Genome sequence of Heliorestis convoluta strain HH, an alkaliphilic and minimalistic phototrophic bacterium from a soda lake in Egypt.</title>
        <authorList>
            <person name="Dewey E.D."/>
            <person name="Stokes L.M."/>
            <person name="Burchell B.M."/>
            <person name="Shaffer K.N."/>
            <person name="Huntington A.M."/>
            <person name="Baker J.M."/>
            <person name="Nadendla S."/>
            <person name="Giglio M.G."/>
            <person name="Touchman J.W."/>
            <person name="Blankenship R.E."/>
            <person name="Madigan M.T."/>
            <person name="Sattley W.M."/>
        </authorList>
    </citation>
    <scope>NUCLEOTIDE SEQUENCE [LARGE SCALE GENOMIC DNA]</scope>
    <source>
        <strain evidence="12">HH</strain>
    </source>
</reference>
<dbReference type="GO" id="GO:0016747">
    <property type="term" value="F:acyltransferase activity, transferring groups other than amino-acyl groups"/>
    <property type="evidence" value="ECO:0007669"/>
    <property type="project" value="InterPro"/>
</dbReference>
<dbReference type="UniPathway" id="UPA00621"/>
<dbReference type="PANTHER" id="PTHR39453">
    <property type="entry name" value="PHOSPHATE PROPANOYLTRANSFERASE"/>
    <property type="match status" value="1"/>
</dbReference>
<dbReference type="InterPro" id="IPR008300">
    <property type="entry name" value="PTAC"/>
</dbReference>
<name>A0A5Q2N5X4_9FIRM</name>
<evidence type="ECO:0000256" key="8">
    <source>
        <dbReference type="ARBA" id="ARBA00023315"/>
    </source>
</evidence>
<protein>
    <recommendedName>
        <fullName evidence="4 10">Phosphate propanoyltransferase</fullName>
        <ecNumber evidence="3 10">2.3.1.222</ecNumber>
    </recommendedName>
</protein>
<gene>
    <name evidence="11" type="ORF">FTV88_3277</name>
</gene>
<evidence type="ECO:0000256" key="5">
    <source>
        <dbReference type="ARBA" id="ARBA00022679"/>
    </source>
</evidence>
<comment type="function">
    <text evidence="10">Involved in 1,2-propanediol (1,2-PD) degradation by catalyzing the conversion of propanoyl-CoA to propanoyl-phosphate.</text>
</comment>
<evidence type="ECO:0000256" key="4">
    <source>
        <dbReference type="ARBA" id="ARBA00020837"/>
    </source>
</evidence>
<dbReference type="PIRSF" id="PIRSF010130">
    <property type="entry name" value="PduL"/>
    <property type="match status" value="1"/>
</dbReference>
<evidence type="ECO:0000256" key="10">
    <source>
        <dbReference type="PIRNR" id="PIRNR010130"/>
    </source>
</evidence>
<organism evidence="11 12">
    <name type="scientific">Heliorestis convoluta</name>
    <dbReference type="NCBI Taxonomy" id="356322"/>
    <lineage>
        <taxon>Bacteria</taxon>
        <taxon>Bacillati</taxon>
        <taxon>Bacillota</taxon>
        <taxon>Clostridia</taxon>
        <taxon>Eubacteriales</taxon>
        <taxon>Heliobacteriaceae</taxon>
        <taxon>Heliorestis</taxon>
    </lineage>
</organism>
<dbReference type="PANTHER" id="PTHR39453:SF1">
    <property type="entry name" value="PHOSPHATE PROPANOYLTRANSFERASE"/>
    <property type="match status" value="1"/>
</dbReference>
<dbReference type="GO" id="GO:0046872">
    <property type="term" value="F:metal ion binding"/>
    <property type="evidence" value="ECO:0007669"/>
    <property type="project" value="UniProtKB-KW"/>
</dbReference>
<evidence type="ECO:0000256" key="3">
    <source>
        <dbReference type="ARBA" id="ARBA00012206"/>
    </source>
</evidence>
<sequence>MTKYNIPVQVPVGVSNKHIHLSQNHLEQLFGPGHKLTELKPLYQPGHYACKEVLTIAGPKGIIPNVRVLGPLRSQTQVEVSRTDSYLLGIKPPLRDSGDLEGSAGCILMGPKGTVVLEEGVIIAARHIHCSPEEAEALQLKDKDRVNLSVAGERSVIFNNVLVRVAHGLRLELHVDTDEANASFLGNSDFAYILEKSTEKEAIPLVVKEFQKV</sequence>
<evidence type="ECO:0000256" key="7">
    <source>
        <dbReference type="ARBA" id="ARBA00022833"/>
    </source>
</evidence>
<dbReference type="GO" id="GO:0051144">
    <property type="term" value="P:1,2-propanediol catabolic process"/>
    <property type="evidence" value="ECO:0007669"/>
    <property type="project" value="UniProtKB-UniPathway"/>
</dbReference>
<dbReference type="Pfam" id="PF06130">
    <property type="entry name" value="PTAC"/>
    <property type="match status" value="1"/>
</dbReference>
<evidence type="ECO:0000256" key="2">
    <source>
        <dbReference type="ARBA" id="ARBA00007342"/>
    </source>
</evidence>
<dbReference type="OrthoDB" id="9784365at2"/>
<keyword evidence="5 10" id="KW-0808">Transferase</keyword>
<dbReference type="RefSeq" id="WP_153726346.1">
    <property type="nucleotide sequence ID" value="NZ_CP045875.1"/>
</dbReference>
<evidence type="ECO:0000256" key="9">
    <source>
        <dbReference type="ARBA" id="ARBA00047589"/>
    </source>
</evidence>
<comment type="catalytic activity">
    <reaction evidence="9 10">
        <text>propanoyl-CoA + phosphate = propanoyl phosphate + CoA</text>
        <dbReference type="Rhea" id="RHEA:28046"/>
        <dbReference type="ChEBI" id="CHEBI:43474"/>
        <dbReference type="ChEBI" id="CHEBI:57287"/>
        <dbReference type="ChEBI" id="CHEBI:57392"/>
        <dbReference type="ChEBI" id="CHEBI:58933"/>
        <dbReference type="EC" id="2.3.1.222"/>
    </reaction>
</comment>
<keyword evidence="6" id="KW-0479">Metal-binding</keyword>
<evidence type="ECO:0000256" key="6">
    <source>
        <dbReference type="ARBA" id="ARBA00022723"/>
    </source>
</evidence>
<comment type="cofactor">
    <cofactor evidence="1">
        <name>Zn(2+)</name>
        <dbReference type="ChEBI" id="CHEBI:29105"/>
    </cofactor>
</comment>
<dbReference type="NCBIfam" id="NF011652">
    <property type="entry name" value="PRK15070.1"/>
    <property type="match status" value="1"/>
</dbReference>
<comment type="pathway">
    <text evidence="10">Polyol metabolism; 1,2-propanediol degradation.</text>
</comment>